<reference evidence="2" key="1">
    <citation type="submission" date="2018-05" db="EMBL/GenBank/DDBJ databases">
        <authorList>
            <person name="Lanie J.A."/>
            <person name="Ng W.-L."/>
            <person name="Kazmierczak K.M."/>
            <person name="Andrzejewski T.M."/>
            <person name="Davidsen T.M."/>
            <person name="Wayne K.J."/>
            <person name="Tettelin H."/>
            <person name="Glass J.I."/>
            <person name="Rusch D."/>
            <person name="Podicherti R."/>
            <person name="Tsui H.-C.T."/>
            <person name="Winkler M.E."/>
        </authorList>
    </citation>
    <scope>NUCLEOTIDE SEQUENCE</scope>
</reference>
<organism evidence="2">
    <name type="scientific">marine metagenome</name>
    <dbReference type="NCBI Taxonomy" id="408172"/>
    <lineage>
        <taxon>unclassified sequences</taxon>
        <taxon>metagenomes</taxon>
        <taxon>ecological metagenomes</taxon>
    </lineage>
</organism>
<evidence type="ECO:0000256" key="1">
    <source>
        <dbReference type="SAM" id="MobiDB-lite"/>
    </source>
</evidence>
<dbReference type="EMBL" id="UINC01062874">
    <property type="protein sequence ID" value="SVB89910.1"/>
    <property type="molecule type" value="Genomic_DNA"/>
</dbReference>
<feature type="compositionally biased region" description="Polar residues" evidence="1">
    <location>
        <begin position="189"/>
        <end position="199"/>
    </location>
</feature>
<protein>
    <submittedName>
        <fullName evidence="2">Uncharacterized protein</fullName>
    </submittedName>
</protein>
<sequence length="199" mass="21571">MVSLILSFAFVGVQVVWTPATAEEVEGQEQDVALYLYTYNGIGRLHTMETGGHGDAEQVGIQPGSSVFFALNLSLQANLPVNSWRTEVGFHIYLYANSADFNSGHLNLYVRDGTTMTGGDVLASGDMNIPTVIQTNNGENVDIFWEDDYGPTHSFASGNYIVLELENDGDNAVNLELDSGKSGEAPSRLMTSTNPVRDI</sequence>
<feature type="non-terminal residue" evidence="2">
    <location>
        <position position="199"/>
    </location>
</feature>
<gene>
    <name evidence="2" type="ORF">METZ01_LOCUS242764</name>
</gene>
<name>A0A382HRJ8_9ZZZZ</name>
<accession>A0A382HRJ8</accession>
<feature type="region of interest" description="Disordered" evidence="1">
    <location>
        <begin position="177"/>
        <end position="199"/>
    </location>
</feature>
<dbReference type="AlphaFoldDB" id="A0A382HRJ8"/>
<evidence type="ECO:0000313" key="2">
    <source>
        <dbReference type="EMBL" id="SVB89910.1"/>
    </source>
</evidence>
<proteinExistence type="predicted"/>